<dbReference type="InterPro" id="IPR023298">
    <property type="entry name" value="ATPase_P-typ_TM_dom_sf"/>
</dbReference>
<dbReference type="Pfam" id="PF00689">
    <property type="entry name" value="Cation_ATPase_C"/>
    <property type="match status" value="1"/>
</dbReference>
<feature type="transmembrane region" description="Helical" evidence="6">
    <location>
        <begin position="226"/>
        <end position="248"/>
    </location>
</feature>
<evidence type="ECO:0000256" key="4">
    <source>
        <dbReference type="ARBA" id="ARBA00022989"/>
    </source>
</evidence>
<feature type="transmembrane region" description="Helical" evidence="6">
    <location>
        <begin position="154"/>
        <end position="178"/>
    </location>
</feature>
<dbReference type="InterPro" id="IPR036412">
    <property type="entry name" value="HAD-like_sf"/>
</dbReference>
<dbReference type="InterPro" id="IPR023214">
    <property type="entry name" value="HAD_sf"/>
</dbReference>
<comment type="subcellular location">
    <subcellularLocation>
        <location evidence="1">Cell membrane</location>
        <topology evidence="1">Multi-pass membrane protein</topology>
    </subcellularLocation>
</comment>
<dbReference type="InterPro" id="IPR050510">
    <property type="entry name" value="Cation_transp_ATPase_P-type"/>
</dbReference>
<gene>
    <name evidence="8" type="ORF">MARGE09_P3844</name>
</gene>
<dbReference type="GO" id="GO:0036376">
    <property type="term" value="P:sodium ion export across plasma membrane"/>
    <property type="evidence" value="ECO:0007669"/>
    <property type="project" value="TreeGrafter"/>
</dbReference>
<feature type="transmembrane region" description="Helical" evidence="6">
    <location>
        <begin position="110"/>
        <end position="133"/>
    </location>
</feature>
<dbReference type="InterPro" id="IPR006068">
    <property type="entry name" value="ATPase_P-typ_cation-transptr_C"/>
</dbReference>
<protein>
    <recommendedName>
        <fullName evidence="7">Cation-transporting P-type ATPase C-terminal domain-containing protein</fullName>
    </recommendedName>
</protein>
<dbReference type="InterPro" id="IPR001757">
    <property type="entry name" value="P_typ_ATPase"/>
</dbReference>
<keyword evidence="9" id="KW-1185">Reference proteome</keyword>
<evidence type="ECO:0000259" key="7">
    <source>
        <dbReference type="Pfam" id="PF00689"/>
    </source>
</evidence>
<keyword evidence="2" id="KW-1003">Cell membrane</keyword>
<dbReference type="GO" id="GO:0005391">
    <property type="term" value="F:P-type sodium:potassium-exchanging transporter activity"/>
    <property type="evidence" value="ECO:0007669"/>
    <property type="project" value="TreeGrafter"/>
</dbReference>
<dbReference type="GO" id="GO:0030007">
    <property type="term" value="P:intracellular potassium ion homeostasis"/>
    <property type="evidence" value="ECO:0007669"/>
    <property type="project" value="TreeGrafter"/>
</dbReference>
<evidence type="ECO:0000256" key="6">
    <source>
        <dbReference type="SAM" id="Phobius"/>
    </source>
</evidence>
<reference evidence="8 9" key="1">
    <citation type="journal article" date="2022" name="IScience">
        <title>An ultrasensitive nanofiber-based assay for enzymatic hydrolysis and deep-sea microbial degradation of cellulose.</title>
        <authorList>
            <person name="Tsudome M."/>
            <person name="Tachioka M."/>
            <person name="Miyazaki M."/>
            <person name="Uchimura K."/>
            <person name="Tsuda M."/>
            <person name="Takaki Y."/>
            <person name="Deguchi S."/>
        </authorList>
    </citation>
    <scope>NUCLEOTIDE SEQUENCE [LARGE SCALE GENOMIC DNA]</scope>
    <source>
        <strain evidence="8 9">GE09</strain>
    </source>
</reference>
<dbReference type="EMBL" id="AP023086">
    <property type="protein sequence ID" value="BCD99642.1"/>
    <property type="molecule type" value="Genomic_DNA"/>
</dbReference>
<sequence>MSPEHKQRIVKALQANDEVVAMTGDGVNDAPALRNADIGVAMGIAGTQVAKDSADLVLLDDNFSTIVTAVRQGRRIYDNLRKYLRAALTANVSEVSCVMFAFLLLGDNPLVPLTAVMILWINLFNDALPSLCLGWEKQEQDIMRRKPRKRNESFFAGGLGARILVRGLVHGGIVYALFAFALSLGASTAYAQTLAFITLMFILSIHLLDSRSFTSIFRINPFSNRLLLAVMLATTSVTLLIIYSPLGAVLFNTVPVSGKHLLMSLMIAALPTFVMSGIKELFSVKWL</sequence>
<dbReference type="PANTHER" id="PTHR43294">
    <property type="entry name" value="SODIUM/POTASSIUM-TRANSPORTING ATPASE SUBUNIT ALPHA"/>
    <property type="match status" value="1"/>
</dbReference>
<dbReference type="AlphaFoldDB" id="A0AAN1WLC5"/>
<feature type="transmembrane region" description="Helical" evidence="6">
    <location>
        <begin position="260"/>
        <end position="278"/>
    </location>
</feature>
<dbReference type="GO" id="GO:0006883">
    <property type="term" value="P:intracellular sodium ion homeostasis"/>
    <property type="evidence" value="ECO:0007669"/>
    <property type="project" value="TreeGrafter"/>
</dbReference>
<keyword evidence="5 6" id="KW-0472">Membrane</keyword>
<evidence type="ECO:0000256" key="5">
    <source>
        <dbReference type="ARBA" id="ARBA00023136"/>
    </source>
</evidence>
<dbReference type="GO" id="GO:1990573">
    <property type="term" value="P:potassium ion import across plasma membrane"/>
    <property type="evidence" value="ECO:0007669"/>
    <property type="project" value="TreeGrafter"/>
</dbReference>
<dbReference type="NCBIfam" id="TIGR01494">
    <property type="entry name" value="ATPase_P-type"/>
    <property type="match status" value="1"/>
</dbReference>
<dbReference type="KEGG" id="marq:MARGE09_P3844"/>
<name>A0AAN1WLC5_9GAMM</name>
<dbReference type="PRINTS" id="PR00119">
    <property type="entry name" value="CATATPASE"/>
</dbReference>
<dbReference type="PRINTS" id="PR00120">
    <property type="entry name" value="HATPASE"/>
</dbReference>
<dbReference type="PANTHER" id="PTHR43294:SF21">
    <property type="entry name" value="CATION TRANSPORTING ATPASE"/>
    <property type="match status" value="1"/>
</dbReference>
<evidence type="ECO:0000256" key="2">
    <source>
        <dbReference type="ARBA" id="ARBA00022475"/>
    </source>
</evidence>
<dbReference type="Proteomes" id="UP001320119">
    <property type="component" value="Chromosome"/>
</dbReference>
<evidence type="ECO:0000313" key="9">
    <source>
        <dbReference type="Proteomes" id="UP001320119"/>
    </source>
</evidence>
<dbReference type="Gene3D" id="1.20.1110.10">
    <property type="entry name" value="Calcium-transporting ATPase, transmembrane domain"/>
    <property type="match status" value="1"/>
</dbReference>
<proteinExistence type="predicted"/>
<evidence type="ECO:0000256" key="3">
    <source>
        <dbReference type="ARBA" id="ARBA00022692"/>
    </source>
</evidence>
<dbReference type="Gene3D" id="3.40.50.1000">
    <property type="entry name" value="HAD superfamily/HAD-like"/>
    <property type="match status" value="1"/>
</dbReference>
<evidence type="ECO:0000256" key="1">
    <source>
        <dbReference type="ARBA" id="ARBA00004651"/>
    </source>
</evidence>
<feature type="transmembrane region" description="Helical" evidence="6">
    <location>
        <begin position="83"/>
        <end position="104"/>
    </location>
</feature>
<keyword evidence="3 6" id="KW-0812">Transmembrane</keyword>
<feature type="transmembrane region" description="Helical" evidence="6">
    <location>
        <begin position="184"/>
        <end position="205"/>
    </location>
</feature>
<feature type="domain" description="Cation-transporting P-type ATPase C-terminal" evidence="7">
    <location>
        <begin position="111"/>
        <end position="279"/>
    </location>
</feature>
<dbReference type="SUPFAM" id="SSF81665">
    <property type="entry name" value="Calcium ATPase, transmembrane domain M"/>
    <property type="match status" value="1"/>
</dbReference>
<dbReference type="Pfam" id="PF00702">
    <property type="entry name" value="Hydrolase"/>
    <property type="match status" value="1"/>
</dbReference>
<accession>A0AAN1WLC5</accession>
<dbReference type="GO" id="GO:1902600">
    <property type="term" value="P:proton transmembrane transport"/>
    <property type="evidence" value="ECO:0007669"/>
    <property type="project" value="TreeGrafter"/>
</dbReference>
<dbReference type="GO" id="GO:0016887">
    <property type="term" value="F:ATP hydrolysis activity"/>
    <property type="evidence" value="ECO:0007669"/>
    <property type="project" value="InterPro"/>
</dbReference>
<dbReference type="SUPFAM" id="SSF56784">
    <property type="entry name" value="HAD-like"/>
    <property type="match status" value="1"/>
</dbReference>
<evidence type="ECO:0000313" key="8">
    <source>
        <dbReference type="EMBL" id="BCD99642.1"/>
    </source>
</evidence>
<keyword evidence="4 6" id="KW-1133">Transmembrane helix</keyword>
<organism evidence="8 9">
    <name type="scientific">Marinagarivorans cellulosilyticus</name>
    <dbReference type="NCBI Taxonomy" id="2721545"/>
    <lineage>
        <taxon>Bacteria</taxon>
        <taxon>Pseudomonadati</taxon>
        <taxon>Pseudomonadota</taxon>
        <taxon>Gammaproteobacteria</taxon>
        <taxon>Cellvibrionales</taxon>
        <taxon>Cellvibrionaceae</taxon>
        <taxon>Marinagarivorans</taxon>
    </lineage>
</organism>
<dbReference type="GO" id="GO:0005524">
    <property type="term" value="F:ATP binding"/>
    <property type="evidence" value="ECO:0007669"/>
    <property type="project" value="InterPro"/>
</dbReference>
<dbReference type="GO" id="GO:0005886">
    <property type="term" value="C:plasma membrane"/>
    <property type="evidence" value="ECO:0007669"/>
    <property type="project" value="UniProtKB-SubCell"/>
</dbReference>